<name>A0AA38I9J6_9CUCU</name>
<dbReference type="Pfam" id="PF21787">
    <property type="entry name" value="TNP-like_RNaseH_N"/>
    <property type="match status" value="1"/>
</dbReference>
<dbReference type="PANTHER" id="PTHR47577">
    <property type="entry name" value="THAP DOMAIN-CONTAINING PROTEIN 6"/>
    <property type="match status" value="1"/>
</dbReference>
<evidence type="ECO:0000313" key="4">
    <source>
        <dbReference type="EMBL" id="KAJ3650217.1"/>
    </source>
</evidence>
<dbReference type="EMBL" id="JALNTZ010000006">
    <property type="protein sequence ID" value="KAJ3650217.1"/>
    <property type="molecule type" value="Genomic_DNA"/>
</dbReference>
<organism evidence="4 5">
    <name type="scientific">Zophobas morio</name>
    <dbReference type="NCBI Taxonomy" id="2755281"/>
    <lineage>
        <taxon>Eukaryota</taxon>
        <taxon>Metazoa</taxon>
        <taxon>Ecdysozoa</taxon>
        <taxon>Arthropoda</taxon>
        <taxon>Hexapoda</taxon>
        <taxon>Insecta</taxon>
        <taxon>Pterygota</taxon>
        <taxon>Neoptera</taxon>
        <taxon>Endopterygota</taxon>
        <taxon>Coleoptera</taxon>
        <taxon>Polyphaga</taxon>
        <taxon>Cucujiformia</taxon>
        <taxon>Tenebrionidae</taxon>
        <taxon>Zophobas</taxon>
    </lineage>
</organism>
<feature type="domain" description="Transposable element P transposase-like RNase H C-terminal" evidence="3">
    <location>
        <begin position="283"/>
        <end position="313"/>
    </location>
</feature>
<dbReference type="InterPro" id="IPR048365">
    <property type="entry name" value="TNP-like_RNaseH_N"/>
</dbReference>
<sequence length="541" mass="61680">MADKALVFMLTGINNKWTQPIACFFTKSGVKTYQLADLIVKIINVIHTKTEFRVLLTTSDQGGPNRAAVRYLTLKSNFERNDFQYLVNSNSILHNFDACHLIKCLRNAMIDKDIQDDSGIARWNDIEMLYAKDGLSVDSKITKLTELHIHPQGKMKMKVSLATQVFSNSVYSAMTLVNNFGFVNWGGTASFVKFCDTLFDSLNSKCKETKPMRRPLTDNSEHMKFWAEAKVRLNDLKFFKNGKEVHAPPSVQNFIVTIRNIERLWEKLKTLGFKYFATRSIQQDPLENFFGKIRSLCGDNTKPTLIQFLAAYKACMLHSKIPNSDKTNCESANTILLTTNVSSTTLISSASVNLNESPTTSNFQTEQSFLQSLPTQKPSTLVIKELAQIRINTAAYIAGFICRKLLSTKCVTCREALLSDKVTDIHAYIVLKDMGNKLMYPSEVFVAEIIYIKKMIFQKIPDYISGNLLDIDLNINLEFLACEEHRDNVIRLTKYTLIAVMGKHFVKLVNKKLHKRDLRENIVVDTYIKNFAPTVYEHKHH</sequence>
<evidence type="ECO:0008006" key="6">
    <source>
        <dbReference type="Google" id="ProtNLM"/>
    </source>
</evidence>
<gene>
    <name evidence="4" type="ORF">Zmor_021918</name>
</gene>
<dbReference type="Proteomes" id="UP001168821">
    <property type="component" value="Unassembled WGS sequence"/>
</dbReference>
<reference evidence="4" key="1">
    <citation type="journal article" date="2023" name="G3 (Bethesda)">
        <title>Whole genome assemblies of Zophobas morio and Tenebrio molitor.</title>
        <authorList>
            <person name="Kaur S."/>
            <person name="Stinson S.A."/>
            <person name="diCenzo G.C."/>
        </authorList>
    </citation>
    <scope>NUCLEOTIDE SEQUENCE</scope>
    <source>
        <strain evidence="4">QUZm001</strain>
    </source>
</reference>
<evidence type="ECO:0000259" key="2">
    <source>
        <dbReference type="Pfam" id="PF21788"/>
    </source>
</evidence>
<dbReference type="PANTHER" id="PTHR47577:SF2">
    <property type="entry name" value="THAP DOMAIN CONTAINING 9"/>
    <property type="match status" value="1"/>
</dbReference>
<dbReference type="Pfam" id="PF21788">
    <property type="entry name" value="TNP-like_GBD"/>
    <property type="match status" value="1"/>
</dbReference>
<protein>
    <recommendedName>
        <fullName evidence="6">THAP domain-containing protein 9</fullName>
    </recommendedName>
</protein>
<feature type="domain" description="Transposable element P transposase-like RNase H" evidence="1">
    <location>
        <begin position="2"/>
        <end position="72"/>
    </location>
</feature>
<dbReference type="InterPro" id="IPR048367">
    <property type="entry name" value="TNP-like_RNaseH_C"/>
</dbReference>
<feature type="domain" description="Transposable element P transposase-like GTP-binding insertion" evidence="2">
    <location>
        <begin position="99"/>
        <end position="211"/>
    </location>
</feature>
<evidence type="ECO:0000259" key="3">
    <source>
        <dbReference type="Pfam" id="PF21789"/>
    </source>
</evidence>
<evidence type="ECO:0000259" key="1">
    <source>
        <dbReference type="Pfam" id="PF21787"/>
    </source>
</evidence>
<accession>A0AA38I9J6</accession>
<keyword evidence="5" id="KW-1185">Reference proteome</keyword>
<comment type="caution">
    <text evidence="4">The sequence shown here is derived from an EMBL/GenBank/DDBJ whole genome shotgun (WGS) entry which is preliminary data.</text>
</comment>
<proteinExistence type="predicted"/>
<dbReference type="InterPro" id="IPR048366">
    <property type="entry name" value="TNP-like_GBD"/>
</dbReference>
<dbReference type="Pfam" id="PF21789">
    <property type="entry name" value="TNP-like_RNaseH_C"/>
    <property type="match status" value="1"/>
</dbReference>
<dbReference type="AlphaFoldDB" id="A0AA38I9J6"/>
<evidence type="ECO:0000313" key="5">
    <source>
        <dbReference type="Proteomes" id="UP001168821"/>
    </source>
</evidence>